<protein>
    <submittedName>
        <fullName evidence="1">Uncharacterized protein</fullName>
    </submittedName>
</protein>
<organism evidence="1">
    <name type="scientific">Arundo donax</name>
    <name type="common">Giant reed</name>
    <name type="synonym">Donax arundinaceus</name>
    <dbReference type="NCBI Taxonomy" id="35708"/>
    <lineage>
        <taxon>Eukaryota</taxon>
        <taxon>Viridiplantae</taxon>
        <taxon>Streptophyta</taxon>
        <taxon>Embryophyta</taxon>
        <taxon>Tracheophyta</taxon>
        <taxon>Spermatophyta</taxon>
        <taxon>Magnoliopsida</taxon>
        <taxon>Liliopsida</taxon>
        <taxon>Poales</taxon>
        <taxon>Poaceae</taxon>
        <taxon>PACMAD clade</taxon>
        <taxon>Arundinoideae</taxon>
        <taxon>Arundineae</taxon>
        <taxon>Arundo</taxon>
    </lineage>
</organism>
<dbReference type="EMBL" id="GBRH01174214">
    <property type="protein sequence ID" value="JAE23682.1"/>
    <property type="molecule type" value="Transcribed_RNA"/>
</dbReference>
<reference evidence="1" key="2">
    <citation type="journal article" date="2015" name="Data Brief">
        <title>Shoot transcriptome of the giant reed, Arundo donax.</title>
        <authorList>
            <person name="Barrero R.A."/>
            <person name="Guerrero F.D."/>
            <person name="Moolhuijzen P."/>
            <person name="Goolsby J.A."/>
            <person name="Tidwell J."/>
            <person name="Bellgard S.E."/>
            <person name="Bellgard M.I."/>
        </authorList>
    </citation>
    <scope>NUCLEOTIDE SEQUENCE</scope>
    <source>
        <tissue evidence="1">Shoot tissue taken approximately 20 cm above the soil surface</tissue>
    </source>
</reference>
<dbReference type="AlphaFoldDB" id="A0A0A9GGT3"/>
<proteinExistence type="predicted"/>
<name>A0A0A9GGT3_ARUDO</name>
<reference evidence="1" key="1">
    <citation type="submission" date="2014-09" db="EMBL/GenBank/DDBJ databases">
        <authorList>
            <person name="Magalhaes I.L.F."/>
            <person name="Oliveira U."/>
            <person name="Santos F.R."/>
            <person name="Vidigal T.H.D.A."/>
            <person name="Brescovit A.D."/>
            <person name="Santos A.J."/>
        </authorList>
    </citation>
    <scope>NUCLEOTIDE SEQUENCE</scope>
    <source>
        <tissue evidence="1">Shoot tissue taken approximately 20 cm above the soil surface</tissue>
    </source>
</reference>
<sequence length="93" mass="10395">MHFITLKLIHLGGIPKTTYEGPKTHVSCKQALNVTVQSPIFHLPLHWLSSRSRPENSLSLLRLLVSSALLLLMILAKSCIVQEVLRRILSVST</sequence>
<accession>A0A0A9GGT3</accession>
<evidence type="ECO:0000313" key="1">
    <source>
        <dbReference type="EMBL" id="JAE23682.1"/>
    </source>
</evidence>